<comment type="caution">
    <text evidence="3">The sequence shown here is derived from an EMBL/GenBank/DDBJ whole genome shotgun (WGS) entry which is preliminary data.</text>
</comment>
<dbReference type="STRING" id="231916.A0A409W5R6"/>
<keyword evidence="1" id="KW-0472">Membrane</keyword>
<organism evidence="3 4">
    <name type="scientific">Gymnopilus dilepis</name>
    <dbReference type="NCBI Taxonomy" id="231916"/>
    <lineage>
        <taxon>Eukaryota</taxon>
        <taxon>Fungi</taxon>
        <taxon>Dikarya</taxon>
        <taxon>Basidiomycota</taxon>
        <taxon>Agaricomycotina</taxon>
        <taxon>Agaricomycetes</taxon>
        <taxon>Agaricomycetidae</taxon>
        <taxon>Agaricales</taxon>
        <taxon>Agaricineae</taxon>
        <taxon>Hymenogastraceae</taxon>
        <taxon>Gymnopilus</taxon>
    </lineage>
</organism>
<evidence type="ECO:0000259" key="2">
    <source>
        <dbReference type="Pfam" id="PF20153"/>
    </source>
</evidence>
<reference evidence="3 4" key="1">
    <citation type="journal article" date="2018" name="Evol. Lett.">
        <title>Horizontal gene cluster transfer increased hallucinogenic mushroom diversity.</title>
        <authorList>
            <person name="Reynolds H.T."/>
            <person name="Vijayakumar V."/>
            <person name="Gluck-Thaler E."/>
            <person name="Korotkin H.B."/>
            <person name="Matheny P.B."/>
            <person name="Slot J.C."/>
        </authorList>
    </citation>
    <scope>NUCLEOTIDE SEQUENCE [LARGE SCALE GENOMIC DNA]</scope>
    <source>
        <strain evidence="3 4">SRW20</strain>
    </source>
</reference>
<feature type="domain" description="DUF6535" evidence="2">
    <location>
        <begin position="34"/>
        <end position="232"/>
    </location>
</feature>
<keyword evidence="1" id="KW-1133">Transmembrane helix</keyword>
<dbReference type="OrthoDB" id="3221808at2759"/>
<feature type="transmembrane region" description="Helical" evidence="1">
    <location>
        <begin position="240"/>
        <end position="262"/>
    </location>
</feature>
<sequence length="768" mass="87880">MDTSAHDDTETQSKTTWRCGQPYQFPIASEGDHWDKLLVPLLEQDRAQCESWRDEVQNLLIFVSAMPPLGRDPLSFSSTQNQAGLFSAVLSAFAVISYPALQPDQNEIMTALLAHIAVRLDNPLNASSSAQPIDISSFSRAPTSSSVRINIFWFTSLVLSLTAALIGIVSLQWLREHQYYPSSLPSRQKFALFNMRAEGLEAWYVPHVLASLPVLLQLALVLFFVGLIDFLFAGSLKVGVPVTVFISIPFLFLVFTTTLPALQTFAFCLPLTDRDHKIPQQPPYKSTQSRLFRRLWTLSYRAFGYFVYAAHYLSYRFFLPLMSLFHRSWKPRLDTAQKYAHPDHDGELEDLTDDLLFIFLAPSWLSFDEQWLYMRDAYAKSIFDKDWGMKTLNKFRSKESAPFYDLIRGITSTNFQFAETDPTLTCSGYHAIRELTSLIIGTEAPSSILHKSLSYNLYIQQLLAFGDLRKTPSTFTSILKDPSHEFQEDENQFMFLSLTYHMLPSTFQHYLELHIRLLSHLYLDSNQEFMRESIGTYPTYPDNQLFFNYTGTLRTEMKYGPCFRGETSEHLATFVESFVEKITAPSQNREADAEALLPLRSLHILELGKIFAYAVFKQAPENIPRILDTLSRELRYSSMGNQDKRSDLLFYFSAFYARCLLLDNPSWSFLKSEDEVPVVAAFIPVLQQYVEARGTSDPNPDLRKRLGIPDTTDKAWWMFLHRQRDKRIMAQDTENSDLGSHHVLHSPSDASVVLSALPVGDPHPENLV</sequence>
<dbReference type="Pfam" id="PF20153">
    <property type="entry name" value="DUF6535"/>
    <property type="match status" value="1"/>
</dbReference>
<dbReference type="EMBL" id="NHYE01005380">
    <property type="protein sequence ID" value="PPQ73846.1"/>
    <property type="molecule type" value="Genomic_DNA"/>
</dbReference>
<keyword evidence="4" id="KW-1185">Reference proteome</keyword>
<feature type="transmembrane region" description="Helical" evidence="1">
    <location>
        <begin position="214"/>
        <end position="233"/>
    </location>
</feature>
<accession>A0A409W5R6</accession>
<protein>
    <recommendedName>
        <fullName evidence="2">DUF6535 domain-containing protein</fullName>
    </recommendedName>
</protein>
<proteinExistence type="predicted"/>
<evidence type="ECO:0000313" key="3">
    <source>
        <dbReference type="EMBL" id="PPQ73846.1"/>
    </source>
</evidence>
<dbReference type="Proteomes" id="UP000284706">
    <property type="component" value="Unassembled WGS sequence"/>
</dbReference>
<feature type="transmembrane region" description="Helical" evidence="1">
    <location>
        <begin position="151"/>
        <end position="174"/>
    </location>
</feature>
<dbReference type="InterPro" id="IPR045338">
    <property type="entry name" value="DUF6535"/>
</dbReference>
<name>A0A409W5R6_9AGAR</name>
<keyword evidence="1" id="KW-0812">Transmembrane</keyword>
<evidence type="ECO:0000313" key="4">
    <source>
        <dbReference type="Proteomes" id="UP000284706"/>
    </source>
</evidence>
<evidence type="ECO:0000256" key="1">
    <source>
        <dbReference type="SAM" id="Phobius"/>
    </source>
</evidence>
<dbReference type="AlphaFoldDB" id="A0A409W5R6"/>
<gene>
    <name evidence="3" type="ORF">CVT26_012181</name>
</gene>
<dbReference type="InParanoid" id="A0A409W5R6"/>